<protein>
    <submittedName>
        <fullName evidence="1">Uncharacterized protein</fullName>
    </submittedName>
</protein>
<reference evidence="1 2" key="1">
    <citation type="submission" date="2014-04" db="EMBL/GenBank/DDBJ databases">
        <authorList>
            <consortium name="DOE Joint Genome Institute"/>
            <person name="Kuo A."/>
            <person name="Girlanda M."/>
            <person name="Perotto S."/>
            <person name="Kohler A."/>
            <person name="Nagy L.G."/>
            <person name="Floudas D."/>
            <person name="Copeland A."/>
            <person name="Barry K.W."/>
            <person name="Cichocki N."/>
            <person name="Veneault-Fourrey C."/>
            <person name="LaButti K."/>
            <person name="Lindquist E.A."/>
            <person name="Lipzen A."/>
            <person name="Lundell T."/>
            <person name="Morin E."/>
            <person name="Murat C."/>
            <person name="Sun H."/>
            <person name="Tunlid A."/>
            <person name="Henrissat B."/>
            <person name="Grigoriev I.V."/>
            <person name="Hibbett D.S."/>
            <person name="Martin F."/>
            <person name="Nordberg H.P."/>
            <person name="Cantor M.N."/>
            <person name="Hua S.X."/>
        </authorList>
    </citation>
    <scope>NUCLEOTIDE SEQUENCE [LARGE SCALE GENOMIC DNA]</scope>
    <source>
        <strain evidence="1 2">MUT 4182</strain>
    </source>
</reference>
<name>A0A0C3QHA5_9AGAM</name>
<evidence type="ECO:0000313" key="2">
    <source>
        <dbReference type="Proteomes" id="UP000054248"/>
    </source>
</evidence>
<dbReference type="HOGENOM" id="CLU_1541247_0_0_1"/>
<gene>
    <name evidence="1" type="ORF">M407DRAFT_24741</name>
</gene>
<proteinExistence type="predicted"/>
<dbReference type="Proteomes" id="UP000054248">
    <property type="component" value="Unassembled WGS sequence"/>
</dbReference>
<evidence type="ECO:0000313" key="1">
    <source>
        <dbReference type="EMBL" id="KIO25886.1"/>
    </source>
</evidence>
<dbReference type="AlphaFoldDB" id="A0A0C3QHA5"/>
<accession>A0A0C3QHA5</accession>
<keyword evidence="2" id="KW-1185">Reference proteome</keyword>
<organism evidence="1 2">
    <name type="scientific">Tulasnella calospora MUT 4182</name>
    <dbReference type="NCBI Taxonomy" id="1051891"/>
    <lineage>
        <taxon>Eukaryota</taxon>
        <taxon>Fungi</taxon>
        <taxon>Dikarya</taxon>
        <taxon>Basidiomycota</taxon>
        <taxon>Agaricomycotina</taxon>
        <taxon>Agaricomycetes</taxon>
        <taxon>Cantharellales</taxon>
        <taxon>Tulasnellaceae</taxon>
        <taxon>Tulasnella</taxon>
    </lineage>
</organism>
<sequence>MQKEPSPRVAITSPYTRHRLPPPAPSQILCRGSRISHTALSFDGLDDEEIRRRNRTKKNLYKLAAFSQGGRYHHVRQMHVIIKPPLSKATLDVQTLVALVCVLPRIFVHGQRPGQTFPPIVTSSTSATPFLSIHHVADTKPPPNLTQLIMQYGWLSTRIHPTWGWYRATSRWLK</sequence>
<reference evidence="2" key="2">
    <citation type="submission" date="2015-01" db="EMBL/GenBank/DDBJ databases">
        <title>Evolutionary Origins and Diversification of the Mycorrhizal Mutualists.</title>
        <authorList>
            <consortium name="DOE Joint Genome Institute"/>
            <consortium name="Mycorrhizal Genomics Consortium"/>
            <person name="Kohler A."/>
            <person name="Kuo A."/>
            <person name="Nagy L.G."/>
            <person name="Floudas D."/>
            <person name="Copeland A."/>
            <person name="Barry K.W."/>
            <person name="Cichocki N."/>
            <person name="Veneault-Fourrey C."/>
            <person name="LaButti K."/>
            <person name="Lindquist E.A."/>
            <person name="Lipzen A."/>
            <person name="Lundell T."/>
            <person name="Morin E."/>
            <person name="Murat C."/>
            <person name="Riley R."/>
            <person name="Ohm R."/>
            <person name="Sun H."/>
            <person name="Tunlid A."/>
            <person name="Henrissat B."/>
            <person name="Grigoriev I.V."/>
            <person name="Hibbett D.S."/>
            <person name="Martin F."/>
        </authorList>
    </citation>
    <scope>NUCLEOTIDE SEQUENCE [LARGE SCALE GENOMIC DNA]</scope>
    <source>
        <strain evidence="2">MUT 4182</strain>
    </source>
</reference>
<dbReference type="EMBL" id="KN823033">
    <property type="protein sequence ID" value="KIO25886.1"/>
    <property type="molecule type" value="Genomic_DNA"/>
</dbReference>